<dbReference type="GO" id="GO:0032922">
    <property type="term" value="P:circadian regulation of gene expression"/>
    <property type="evidence" value="ECO:0007669"/>
    <property type="project" value="TreeGrafter"/>
</dbReference>
<dbReference type="GO" id="GO:0003904">
    <property type="term" value="F:deoxyribodipyrimidine photo-lyase activity"/>
    <property type="evidence" value="ECO:0007669"/>
    <property type="project" value="TreeGrafter"/>
</dbReference>
<accession>A0A4Q4KRM1</accession>
<evidence type="ECO:0000256" key="2">
    <source>
        <dbReference type="ARBA" id="ARBA00022827"/>
    </source>
</evidence>
<feature type="domain" description="Cryptochrome/DNA photolyase FAD-binding" evidence="4">
    <location>
        <begin position="68"/>
        <end position="187"/>
    </location>
</feature>
<keyword evidence="1 3" id="KW-0285">Flavoprotein</keyword>
<keyword evidence="2 3" id="KW-0274">FAD</keyword>
<dbReference type="GO" id="GO:0071949">
    <property type="term" value="F:FAD binding"/>
    <property type="evidence" value="ECO:0007669"/>
    <property type="project" value="TreeGrafter"/>
</dbReference>
<dbReference type="AlphaFoldDB" id="A0A4Q4KRM1"/>
<comment type="cofactor">
    <cofactor evidence="3">
        <name>FAD</name>
        <dbReference type="ChEBI" id="CHEBI:57692"/>
    </cofactor>
    <text evidence="3">Binds 1 FAD per subunit.</text>
</comment>
<dbReference type="Pfam" id="PF03441">
    <property type="entry name" value="FAD_binding_7"/>
    <property type="match status" value="1"/>
</dbReference>
<dbReference type="GO" id="GO:0003677">
    <property type="term" value="F:DNA binding"/>
    <property type="evidence" value="ECO:0007669"/>
    <property type="project" value="TreeGrafter"/>
</dbReference>
<name>A0A4Q4KRM1_9FLAO</name>
<dbReference type="EMBL" id="SETE01000001">
    <property type="protein sequence ID" value="RYM35655.1"/>
    <property type="molecule type" value="Genomic_DNA"/>
</dbReference>
<organism evidence="5 6">
    <name type="scientific">Brumimicrobium glaciale</name>
    <dbReference type="NCBI Taxonomy" id="200475"/>
    <lineage>
        <taxon>Bacteria</taxon>
        <taxon>Pseudomonadati</taxon>
        <taxon>Bacteroidota</taxon>
        <taxon>Flavobacteriia</taxon>
        <taxon>Flavobacteriales</taxon>
        <taxon>Crocinitomicaceae</taxon>
        <taxon>Brumimicrobium</taxon>
    </lineage>
</organism>
<sequence length="363" mass="42517">MEFPTDISAVKQRISEIAPEKYAATRNYKNGAVTFLSPYISRGFISTKVILEHIRSLEIPWEKTEKLVQELAWRDYWQQVWIDKKEEIYTDLKQPQSDVSSHEIPRAIVEAKTGIIAVDNAINELYATGYMHNHMRMYVAAICCNMAKSHWLVPAKWLYSHLLDGDLASNHLSWQWVAGAFSNKKYVANQENINRFFESNQTGTFLDVDYSEFDDFEIPEILAETVLPDVKLIFPKQENLDLEPNKTTLIYNYYNIDPIWYSDEDVQRVFLIEPSFFEANPVGQKCLDFAIDLTKNIQGIQIFIGEFSELNEQISSEKIIFKEHPTNNHYLGKSEDRDWMSNVKGYHSSFFKFWKKCKKEIQW</sequence>
<dbReference type="Gene3D" id="1.25.40.80">
    <property type="match status" value="1"/>
</dbReference>
<dbReference type="InterPro" id="IPR002081">
    <property type="entry name" value="Cryptochrome/DNA_photolyase_1"/>
</dbReference>
<evidence type="ECO:0000256" key="1">
    <source>
        <dbReference type="ARBA" id="ARBA00022630"/>
    </source>
</evidence>
<dbReference type="GO" id="GO:0005737">
    <property type="term" value="C:cytoplasm"/>
    <property type="evidence" value="ECO:0007669"/>
    <property type="project" value="TreeGrafter"/>
</dbReference>
<evidence type="ECO:0000256" key="3">
    <source>
        <dbReference type="PIRSR" id="PIRSR602081-1"/>
    </source>
</evidence>
<reference evidence="5 6" key="1">
    <citation type="submission" date="2019-02" db="EMBL/GenBank/DDBJ databases">
        <title>Genome sequence of the sea-ice species Brumimicrobium glaciale.</title>
        <authorList>
            <person name="Bowman J.P."/>
        </authorList>
    </citation>
    <scope>NUCLEOTIDE SEQUENCE [LARGE SCALE GENOMIC DNA]</scope>
    <source>
        <strain evidence="5 6">IC156</strain>
    </source>
</reference>
<keyword evidence="5" id="KW-0456">Lyase</keyword>
<protein>
    <submittedName>
        <fullName evidence="5">Deoxyribodipyrimidine photolyase</fullName>
    </submittedName>
</protein>
<dbReference type="PANTHER" id="PTHR11455:SF18">
    <property type="entry name" value="SI:CH1073-390K14.1"/>
    <property type="match status" value="1"/>
</dbReference>
<feature type="binding site" evidence="3">
    <location>
        <begin position="164"/>
        <end position="166"/>
    </location>
    <ligand>
        <name>FAD</name>
        <dbReference type="ChEBI" id="CHEBI:57692"/>
    </ligand>
</feature>
<dbReference type="Proteomes" id="UP000293952">
    <property type="component" value="Unassembled WGS sequence"/>
</dbReference>
<dbReference type="InterPro" id="IPR036134">
    <property type="entry name" value="Crypto/Photolyase_FAD-like_sf"/>
</dbReference>
<dbReference type="SUPFAM" id="SSF48173">
    <property type="entry name" value="Cryptochrome/photolyase FAD-binding domain"/>
    <property type="match status" value="1"/>
</dbReference>
<gene>
    <name evidence="5" type="ORF">ERX46_01295</name>
</gene>
<evidence type="ECO:0000259" key="4">
    <source>
        <dbReference type="Pfam" id="PF03441"/>
    </source>
</evidence>
<keyword evidence="6" id="KW-1185">Reference proteome</keyword>
<dbReference type="OrthoDB" id="9772484at2"/>
<proteinExistence type="predicted"/>
<comment type="caution">
    <text evidence="5">The sequence shown here is derived from an EMBL/GenBank/DDBJ whole genome shotgun (WGS) entry which is preliminary data.</text>
</comment>
<dbReference type="PANTHER" id="PTHR11455">
    <property type="entry name" value="CRYPTOCHROME"/>
    <property type="match status" value="1"/>
</dbReference>
<evidence type="ECO:0000313" key="5">
    <source>
        <dbReference type="EMBL" id="RYM35655.1"/>
    </source>
</evidence>
<dbReference type="Gene3D" id="1.10.579.10">
    <property type="entry name" value="DNA Cyclobutane Dipyrimidine Photolyase, subunit A, domain 3"/>
    <property type="match status" value="1"/>
</dbReference>
<dbReference type="InterPro" id="IPR005101">
    <property type="entry name" value="Cryptochr/Photolyase_FAD-bd"/>
</dbReference>
<feature type="binding site" evidence="3">
    <location>
        <position position="22"/>
    </location>
    <ligand>
        <name>FAD</name>
        <dbReference type="ChEBI" id="CHEBI:57692"/>
    </ligand>
</feature>
<dbReference type="GO" id="GO:0043153">
    <property type="term" value="P:entrainment of circadian clock by photoperiod"/>
    <property type="evidence" value="ECO:0007669"/>
    <property type="project" value="TreeGrafter"/>
</dbReference>
<evidence type="ECO:0000313" key="6">
    <source>
        <dbReference type="Proteomes" id="UP000293952"/>
    </source>
</evidence>